<feature type="compositionally biased region" description="Low complexity" evidence="1">
    <location>
        <begin position="74"/>
        <end position="86"/>
    </location>
</feature>
<organism evidence="2 3">
    <name type="scientific">Halobellus clavatus</name>
    <dbReference type="NCBI Taxonomy" id="660517"/>
    <lineage>
        <taxon>Archaea</taxon>
        <taxon>Methanobacteriati</taxon>
        <taxon>Methanobacteriota</taxon>
        <taxon>Stenosarchaea group</taxon>
        <taxon>Halobacteria</taxon>
        <taxon>Halobacteriales</taxon>
        <taxon>Haloferacaceae</taxon>
        <taxon>Halobellus</taxon>
    </lineage>
</organism>
<evidence type="ECO:0000256" key="1">
    <source>
        <dbReference type="SAM" id="MobiDB-lite"/>
    </source>
</evidence>
<proteinExistence type="predicted"/>
<dbReference type="STRING" id="660517.SAMN04487946_101151"/>
<accession>A0A1H3CR06</accession>
<dbReference type="PROSITE" id="PS51257">
    <property type="entry name" value="PROKAR_LIPOPROTEIN"/>
    <property type="match status" value="1"/>
</dbReference>
<keyword evidence="3" id="KW-1185">Reference proteome</keyword>
<feature type="compositionally biased region" description="Polar residues" evidence="1">
    <location>
        <begin position="87"/>
        <end position="97"/>
    </location>
</feature>
<dbReference type="EMBL" id="FNPB01000001">
    <property type="protein sequence ID" value="SDX56546.1"/>
    <property type="molecule type" value="Genomic_DNA"/>
</dbReference>
<evidence type="ECO:0000313" key="2">
    <source>
        <dbReference type="EMBL" id="SDX56546.1"/>
    </source>
</evidence>
<dbReference type="AlphaFoldDB" id="A0A1H3CR06"/>
<protein>
    <submittedName>
        <fullName evidence="2">Uncharacterized protein</fullName>
    </submittedName>
</protein>
<dbReference type="RefSeq" id="WP_139175566.1">
    <property type="nucleotide sequence ID" value="NZ_FNPB01000001.1"/>
</dbReference>
<evidence type="ECO:0000313" key="3">
    <source>
        <dbReference type="Proteomes" id="UP000199170"/>
    </source>
</evidence>
<feature type="region of interest" description="Disordered" evidence="1">
    <location>
        <begin position="36"/>
        <end position="97"/>
    </location>
</feature>
<dbReference type="Proteomes" id="UP000199170">
    <property type="component" value="Unassembled WGS sequence"/>
</dbReference>
<sequence length="115" mass="12002">MVDRQRRTLLRTMGSMSMLGALTGLAGCTAEIPSVRVEVGDPAEESERTQEPTATPAATETPAETARPSPSEVETGTADAATETGAPTSTPTATDTVGQKFVNHFGTHEVPIIFT</sequence>
<reference evidence="3" key="1">
    <citation type="submission" date="2016-10" db="EMBL/GenBank/DDBJ databases">
        <authorList>
            <person name="Varghese N."/>
            <person name="Submissions S."/>
        </authorList>
    </citation>
    <scope>NUCLEOTIDE SEQUENCE [LARGE SCALE GENOMIC DNA]</scope>
    <source>
        <strain evidence="3">CGMCC 1.10118</strain>
    </source>
</reference>
<feature type="compositionally biased region" description="Low complexity" evidence="1">
    <location>
        <begin position="51"/>
        <end position="66"/>
    </location>
</feature>
<gene>
    <name evidence="2" type="ORF">SAMN04487946_101151</name>
</gene>
<name>A0A1H3CR06_9EURY</name>